<dbReference type="Gene3D" id="1.20.5.110">
    <property type="match status" value="1"/>
</dbReference>
<organism evidence="1">
    <name type="scientific">Photinus pyralis</name>
    <name type="common">Common eastern firefly</name>
    <name type="synonym">Lampyris pyralis</name>
    <dbReference type="NCBI Taxonomy" id="7054"/>
    <lineage>
        <taxon>Eukaryota</taxon>
        <taxon>Metazoa</taxon>
        <taxon>Ecdysozoa</taxon>
        <taxon>Arthropoda</taxon>
        <taxon>Hexapoda</taxon>
        <taxon>Insecta</taxon>
        <taxon>Pterygota</taxon>
        <taxon>Neoptera</taxon>
        <taxon>Endopterygota</taxon>
        <taxon>Coleoptera</taxon>
        <taxon>Polyphaga</taxon>
        <taxon>Elateriformia</taxon>
        <taxon>Elateroidea</taxon>
        <taxon>Lampyridae</taxon>
        <taxon>Lampyrinae</taxon>
        <taxon>Photinus</taxon>
    </lineage>
</organism>
<name>A0A1Y1JWB0_PHOPY</name>
<dbReference type="AlphaFoldDB" id="A0A1Y1JWB0"/>
<sequence length="103" mass="11805">MPAPAPAAENGAPKSELQELQLKATQVTDESLDSTRRMLALCEENNWIELRMEWIKLTQTCAKPKKTLQEWKNVAASVCFRVKRVHLSKKTRVHGKVMMMVRL</sequence>
<dbReference type="EMBL" id="GEZM01099276">
    <property type="protein sequence ID" value="JAV53403.1"/>
    <property type="molecule type" value="Transcribed_RNA"/>
</dbReference>
<protein>
    <submittedName>
        <fullName evidence="1">Uncharacterized protein</fullName>
    </submittedName>
</protein>
<evidence type="ECO:0000313" key="1">
    <source>
        <dbReference type="EMBL" id="JAV53403.1"/>
    </source>
</evidence>
<accession>A0A1Y1JWB0</accession>
<reference evidence="1" key="1">
    <citation type="journal article" date="2016" name="Sci. Rep.">
        <title>Molecular characterization of firefly nuptial gifts: a multi-omics approach sheds light on postcopulatory sexual selection.</title>
        <authorList>
            <person name="Al-Wathiqui N."/>
            <person name="Fallon T.R."/>
            <person name="South A."/>
            <person name="Weng J.K."/>
            <person name="Lewis S.M."/>
        </authorList>
    </citation>
    <scope>NUCLEOTIDE SEQUENCE</scope>
</reference>
<proteinExistence type="predicted"/>